<reference evidence="2" key="1">
    <citation type="submission" date="2020-06" db="EMBL/GenBank/DDBJ databases">
        <authorList>
            <person name="Li T."/>
            <person name="Hu X."/>
            <person name="Zhang T."/>
            <person name="Song X."/>
            <person name="Zhang H."/>
            <person name="Dai N."/>
            <person name="Sheng W."/>
            <person name="Hou X."/>
            <person name="Wei L."/>
        </authorList>
    </citation>
    <scope>NUCLEOTIDE SEQUENCE</scope>
    <source>
        <strain evidence="2">K16</strain>
        <tissue evidence="2">Leaf</tissue>
    </source>
</reference>
<sequence length="192" mass="22940">MEQDPLPRWKEVEHQEVKKEMVELRHQVTKETMPAERGIPISEHIMTEELPAHFRAPSHLSAYDEFSSLFQIQFASNKKYHKSVINLFWIKQEDDETLRAYVQCFNTIILEVPIAHQEVLVSVFTYELHEGPLFESLAKKPVVDYLDVLAQTEKYMNLEKAWQVRWSRRDKQRENELFSSNWNSREPRGYFN</sequence>
<dbReference type="AlphaFoldDB" id="A0AAE1WQF6"/>
<dbReference type="Proteomes" id="UP001289374">
    <property type="component" value="Unassembled WGS sequence"/>
</dbReference>
<comment type="caution">
    <text evidence="2">The sequence shown here is derived from an EMBL/GenBank/DDBJ whole genome shotgun (WGS) entry which is preliminary data.</text>
</comment>
<keyword evidence="3" id="KW-1185">Reference proteome</keyword>
<evidence type="ECO:0000313" key="2">
    <source>
        <dbReference type="EMBL" id="KAK4397620.1"/>
    </source>
</evidence>
<reference evidence="2" key="2">
    <citation type="journal article" date="2024" name="Plant">
        <title>Genomic evolution and insights into agronomic trait innovations of Sesamum species.</title>
        <authorList>
            <person name="Miao H."/>
            <person name="Wang L."/>
            <person name="Qu L."/>
            <person name="Liu H."/>
            <person name="Sun Y."/>
            <person name="Le M."/>
            <person name="Wang Q."/>
            <person name="Wei S."/>
            <person name="Zheng Y."/>
            <person name="Lin W."/>
            <person name="Duan Y."/>
            <person name="Cao H."/>
            <person name="Xiong S."/>
            <person name="Wang X."/>
            <person name="Wei L."/>
            <person name="Li C."/>
            <person name="Ma Q."/>
            <person name="Ju M."/>
            <person name="Zhao R."/>
            <person name="Li G."/>
            <person name="Mu C."/>
            <person name="Tian Q."/>
            <person name="Mei H."/>
            <person name="Zhang T."/>
            <person name="Gao T."/>
            <person name="Zhang H."/>
        </authorList>
    </citation>
    <scope>NUCLEOTIDE SEQUENCE</scope>
    <source>
        <strain evidence="2">K16</strain>
    </source>
</reference>
<dbReference type="Pfam" id="PF03732">
    <property type="entry name" value="Retrotrans_gag"/>
    <property type="match status" value="1"/>
</dbReference>
<dbReference type="EMBL" id="JACGWL010000007">
    <property type="protein sequence ID" value="KAK4397620.1"/>
    <property type="molecule type" value="Genomic_DNA"/>
</dbReference>
<dbReference type="InterPro" id="IPR005162">
    <property type="entry name" value="Retrotrans_gag_dom"/>
</dbReference>
<evidence type="ECO:0000313" key="3">
    <source>
        <dbReference type="Proteomes" id="UP001289374"/>
    </source>
</evidence>
<gene>
    <name evidence="2" type="ORF">Sango_1237500</name>
</gene>
<evidence type="ECO:0000259" key="1">
    <source>
        <dbReference type="Pfam" id="PF03732"/>
    </source>
</evidence>
<organism evidence="2 3">
    <name type="scientific">Sesamum angolense</name>
    <dbReference type="NCBI Taxonomy" id="2727404"/>
    <lineage>
        <taxon>Eukaryota</taxon>
        <taxon>Viridiplantae</taxon>
        <taxon>Streptophyta</taxon>
        <taxon>Embryophyta</taxon>
        <taxon>Tracheophyta</taxon>
        <taxon>Spermatophyta</taxon>
        <taxon>Magnoliopsida</taxon>
        <taxon>eudicotyledons</taxon>
        <taxon>Gunneridae</taxon>
        <taxon>Pentapetalae</taxon>
        <taxon>asterids</taxon>
        <taxon>lamiids</taxon>
        <taxon>Lamiales</taxon>
        <taxon>Pedaliaceae</taxon>
        <taxon>Sesamum</taxon>
    </lineage>
</organism>
<accession>A0AAE1WQF6</accession>
<feature type="domain" description="Retrotransposon gag" evidence="1">
    <location>
        <begin position="61"/>
        <end position="125"/>
    </location>
</feature>
<name>A0AAE1WQF6_9LAMI</name>
<proteinExistence type="predicted"/>
<protein>
    <recommendedName>
        <fullName evidence="1">Retrotransposon gag domain-containing protein</fullName>
    </recommendedName>
</protein>